<dbReference type="InterPro" id="IPR036188">
    <property type="entry name" value="FAD/NAD-bd_sf"/>
</dbReference>
<sequence length="320" mass="33160">MSRSLLVVGGGIAGASAAYWAAQSGWRVTVVDAGQAKASEVPSALLNPVRGQSGRVPPRAAEGLAVTWALIRQLTEQGYTVPHGRTGVLRPVPDAATQARFQRNLADLPHEWWLPERAGDLASGWHAALHLPEGGWLDGAALCRALLAASGAQEVTGKVVAAAEGRARLADGRELRADALLWCGGSFGAERRLSVDASQIQSHRAGTLLTLAQAPGGQPLSFGAYLAPAAQGGVLGATFERPAAAWSPPESTLSSLAWLLDKGQRLRPLAGLDVTGSWSGTRLSGLRAGQVGASEWELSGLGSKGYLLGPLLARELVSGL</sequence>
<dbReference type="InterPro" id="IPR006076">
    <property type="entry name" value="FAD-dep_OxRdtase"/>
</dbReference>
<feature type="domain" description="FAD dependent oxidoreductase" evidence="2">
    <location>
        <begin position="5"/>
        <end position="317"/>
    </location>
</feature>
<dbReference type="KEGG" id="dpt:Deipr_1114"/>
<dbReference type="GO" id="GO:0016491">
    <property type="term" value="F:oxidoreductase activity"/>
    <property type="evidence" value="ECO:0007669"/>
    <property type="project" value="UniProtKB-KW"/>
</dbReference>
<dbReference type="STRING" id="693977.Deipr_1114"/>
<name>F0RNC4_DEIPM</name>
<reference evidence="4" key="1">
    <citation type="submission" date="2011-02" db="EMBL/GenBank/DDBJ databases">
        <title>The complete sequence of chromosome of Deinococcus proteolyticus DSM 20540.</title>
        <authorList>
            <consortium name="US DOE Joint Genome Institute (JGI-PGF)"/>
            <person name="Lucas S."/>
            <person name="Copeland A."/>
            <person name="Lapidus A."/>
            <person name="Bruce D."/>
            <person name="Goodwin L."/>
            <person name="Pitluck S."/>
            <person name="Kyrpides N."/>
            <person name="Mavromatis K."/>
            <person name="Pagani I."/>
            <person name="Ivanova N."/>
            <person name="Ovchinnikova G."/>
            <person name="Zeytun A."/>
            <person name="Detter J.C."/>
            <person name="Han C."/>
            <person name="Land M."/>
            <person name="Hauser L."/>
            <person name="Markowitz V."/>
            <person name="Cheng J.-F."/>
            <person name="Hugenholtz P."/>
            <person name="Woyke T."/>
            <person name="Wu D."/>
            <person name="Pukall R."/>
            <person name="Steenblock K."/>
            <person name="Brambilla E."/>
            <person name="Klenk H.-P."/>
            <person name="Eisen J.A."/>
        </authorList>
    </citation>
    <scope>NUCLEOTIDE SEQUENCE [LARGE SCALE GENOMIC DNA]</scope>
    <source>
        <strain evidence="4">ATCC 35074 / DSM 20540 / JCM 6276 / NBRC 101906 / NCIMB 13154 / VKM Ac-1939 / CCM 2703 / MRP</strain>
    </source>
</reference>
<evidence type="ECO:0000256" key="1">
    <source>
        <dbReference type="ARBA" id="ARBA00023002"/>
    </source>
</evidence>
<proteinExistence type="predicted"/>
<dbReference type="GO" id="GO:0005737">
    <property type="term" value="C:cytoplasm"/>
    <property type="evidence" value="ECO:0007669"/>
    <property type="project" value="TreeGrafter"/>
</dbReference>
<dbReference type="EMBL" id="CP002536">
    <property type="protein sequence ID" value="ADY26266.1"/>
    <property type="molecule type" value="Genomic_DNA"/>
</dbReference>
<organism evidence="3 4">
    <name type="scientific">Deinococcus proteolyticus (strain ATCC 35074 / DSM 20540 / JCM 6276 / NBRC 101906 / NCIMB 13154 / VKM Ac-1939 / CCM 2703 / MRP)</name>
    <dbReference type="NCBI Taxonomy" id="693977"/>
    <lineage>
        <taxon>Bacteria</taxon>
        <taxon>Thermotogati</taxon>
        <taxon>Deinococcota</taxon>
        <taxon>Deinococci</taxon>
        <taxon>Deinococcales</taxon>
        <taxon>Deinococcaceae</taxon>
        <taxon>Deinococcus</taxon>
    </lineage>
</organism>
<dbReference type="HOGENOM" id="CLU_939436_0_0_0"/>
<dbReference type="PANTHER" id="PTHR13847:SF289">
    <property type="entry name" value="GLYCINE OXIDASE"/>
    <property type="match status" value="1"/>
</dbReference>
<dbReference type="RefSeq" id="WP_013614875.1">
    <property type="nucleotide sequence ID" value="NC_015161.1"/>
</dbReference>
<protein>
    <submittedName>
        <fullName evidence="3">FAD dependent oxidoreductase</fullName>
    </submittedName>
</protein>
<reference evidence="3 4" key="2">
    <citation type="journal article" date="2012" name="Stand. Genomic Sci.">
        <title>Complete genome sequence of the orange-red pigmented, radioresistant Deinococcus proteolyticus type strain (MRP(T)).</title>
        <authorList>
            <person name="Copeland A."/>
            <person name="Zeytun A."/>
            <person name="Yassawong M."/>
            <person name="Nolan M."/>
            <person name="Lucas S."/>
            <person name="Hammon N."/>
            <person name="Deshpande S."/>
            <person name="Cheng J.F."/>
            <person name="Han C."/>
            <person name="Tapia R."/>
            <person name="Goodwin L.A."/>
            <person name="Pitluck S."/>
            <person name="Mavromatis K."/>
            <person name="Liolios K."/>
            <person name="Pagani I."/>
            <person name="Ivanova N."/>
            <person name="Mikhailova N."/>
            <person name="Pati A."/>
            <person name="Chen A."/>
            <person name="Palaniappan K."/>
            <person name="Land M."/>
            <person name="Hauser L."/>
            <person name="Jeffries C.D."/>
            <person name="Brambilla E.M."/>
            <person name="Rohde M."/>
            <person name="Sikorski J."/>
            <person name="Pukall R."/>
            <person name="Goker M."/>
            <person name="Detter J.C."/>
            <person name="Woyke T."/>
            <person name="Bristow J."/>
            <person name="Eisen J.A."/>
            <person name="Markowitz V."/>
            <person name="Hugenholtz P."/>
            <person name="Kyrpides N.C."/>
            <person name="Klenk H.P."/>
            <person name="Lapidus A."/>
        </authorList>
    </citation>
    <scope>NUCLEOTIDE SEQUENCE [LARGE SCALE GENOMIC DNA]</scope>
    <source>
        <strain evidence="4">ATCC 35074 / DSM 20540 / JCM 6276 / NBRC 101906 / NCIMB 13154 / VKM Ac-1939 / CCM 2703 / MRP</strain>
    </source>
</reference>
<keyword evidence="1" id="KW-0560">Oxidoreductase</keyword>
<dbReference type="Proteomes" id="UP000007718">
    <property type="component" value="Chromosome"/>
</dbReference>
<dbReference type="SUPFAM" id="SSF51905">
    <property type="entry name" value="FAD/NAD(P)-binding domain"/>
    <property type="match status" value="1"/>
</dbReference>
<dbReference type="Pfam" id="PF01266">
    <property type="entry name" value="DAO"/>
    <property type="match status" value="1"/>
</dbReference>
<dbReference type="PANTHER" id="PTHR13847">
    <property type="entry name" value="SARCOSINE DEHYDROGENASE-RELATED"/>
    <property type="match status" value="1"/>
</dbReference>
<dbReference type="OrthoDB" id="61603at2"/>
<keyword evidence="4" id="KW-1185">Reference proteome</keyword>
<evidence type="ECO:0000313" key="3">
    <source>
        <dbReference type="EMBL" id="ADY26266.1"/>
    </source>
</evidence>
<dbReference type="eggNOG" id="COG0665">
    <property type="taxonomic scope" value="Bacteria"/>
</dbReference>
<evidence type="ECO:0000313" key="4">
    <source>
        <dbReference type="Proteomes" id="UP000007718"/>
    </source>
</evidence>
<dbReference type="Gene3D" id="3.50.50.60">
    <property type="entry name" value="FAD/NAD(P)-binding domain"/>
    <property type="match status" value="1"/>
</dbReference>
<evidence type="ECO:0000259" key="2">
    <source>
        <dbReference type="Pfam" id="PF01266"/>
    </source>
</evidence>
<dbReference type="AlphaFoldDB" id="F0RNC4"/>
<gene>
    <name evidence="3" type="ordered locus">Deipr_1114</name>
</gene>
<dbReference type="Gene3D" id="3.30.9.10">
    <property type="entry name" value="D-Amino Acid Oxidase, subunit A, domain 2"/>
    <property type="match status" value="1"/>
</dbReference>
<accession>F0RNC4</accession>